<keyword evidence="2" id="KW-1185">Reference proteome</keyword>
<evidence type="ECO:0008006" key="3">
    <source>
        <dbReference type="Google" id="ProtNLM"/>
    </source>
</evidence>
<name>A0ABR2JTP0_9EUKA</name>
<organism evidence="1 2">
    <name type="scientific">Tritrichomonas musculus</name>
    <dbReference type="NCBI Taxonomy" id="1915356"/>
    <lineage>
        <taxon>Eukaryota</taxon>
        <taxon>Metamonada</taxon>
        <taxon>Parabasalia</taxon>
        <taxon>Tritrichomonadida</taxon>
        <taxon>Tritrichomonadidae</taxon>
        <taxon>Tritrichomonas</taxon>
    </lineage>
</organism>
<evidence type="ECO:0000313" key="2">
    <source>
        <dbReference type="Proteomes" id="UP001470230"/>
    </source>
</evidence>
<proteinExistence type="predicted"/>
<gene>
    <name evidence="1" type="ORF">M9Y10_044447</name>
</gene>
<dbReference type="Proteomes" id="UP001470230">
    <property type="component" value="Unassembled WGS sequence"/>
</dbReference>
<evidence type="ECO:0000313" key="1">
    <source>
        <dbReference type="EMBL" id="KAK8881811.1"/>
    </source>
</evidence>
<comment type="caution">
    <text evidence="1">The sequence shown here is derived from an EMBL/GenBank/DDBJ whole genome shotgun (WGS) entry which is preliminary data.</text>
</comment>
<protein>
    <recommendedName>
        <fullName evidence="3">Initiator binding domain-containing protein</fullName>
    </recommendedName>
</protein>
<sequence>MKEMKKNSIILIIKESQYRKSQITAQTQSMRDDTNQTIRLLGEKYYQVKNVFDRYGFNRDILFSVGKELEMEYKNVKKDIILKNKSRRMKESIICWYAQHFFNELFQSNSVILHRLNNAQTNYNLNIIEVKYKNKQWYQKEIIMNDDNFILNSDVGQQQNKNTLDNFYKNIKTNIEIDNFDMTNASTFNECSGKNVASKNGNFNFDLLKILGS</sequence>
<dbReference type="EMBL" id="JAPFFF010000009">
    <property type="protein sequence ID" value="KAK8881811.1"/>
    <property type="molecule type" value="Genomic_DNA"/>
</dbReference>
<reference evidence="1 2" key="1">
    <citation type="submission" date="2024-04" db="EMBL/GenBank/DDBJ databases">
        <title>Tritrichomonas musculus Genome.</title>
        <authorList>
            <person name="Alves-Ferreira E."/>
            <person name="Grigg M."/>
            <person name="Lorenzi H."/>
            <person name="Galac M."/>
        </authorList>
    </citation>
    <scope>NUCLEOTIDE SEQUENCE [LARGE SCALE GENOMIC DNA]</scope>
    <source>
        <strain evidence="1 2">EAF2021</strain>
    </source>
</reference>
<accession>A0ABR2JTP0</accession>